<dbReference type="EMBL" id="CAKLBY020000307">
    <property type="protein sequence ID" value="CAK7944427.1"/>
    <property type="molecule type" value="Genomic_DNA"/>
</dbReference>
<accession>A0AAV1VDJ1</accession>
<comment type="caution">
    <text evidence="2">The sequence shown here is derived from an EMBL/GenBank/DDBJ whole genome shotgun (WGS) entry which is preliminary data.</text>
</comment>
<evidence type="ECO:0000313" key="3">
    <source>
        <dbReference type="Proteomes" id="UP001162060"/>
    </source>
</evidence>
<protein>
    <submittedName>
        <fullName evidence="2">Uncharacterized protein</fullName>
    </submittedName>
</protein>
<dbReference type="AlphaFoldDB" id="A0AAV1VDJ1"/>
<feature type="chain" id="PRO_5043830535" evidence="1">
    <location>
        <begin position="19"/>
        <end position="271"/>
    </location>
</feature>
<sequence>MPLRVAILLLSANFFATAYVAFPTGHPGLLGMHADGPGQRRLGKADNGNEERITFAQVVDLQAEATTELIVNVSQYLKRALDHAHHYWARWNLSRQSKRIFERFMEAEGKNNVDTMMTSFTEKAILSTIHALRRVDDPDLQAIAERMQSKQFQLWKARGIEADDLFGSLKLEKILSERLKDPKFVSLADSPEFTIWAAYVNDSWDTKSTKQPQLKKTFGAIKGLFKGYKGKAVSVLSLPINNSRTLQLNLRKLKVSLIVKKIKGKKSKRNK</sequence>
<feature type="signal peptide" evidence="1">
    <location>
        <begin position="1"/>
        <end position="18"/>
    </location>
</feature>
<keyword evidence="1" id="KW-0732">Signal</keyword>
<dbReference type="Proteomes" id="UP001162060">
    <property type="component" value="Unassembled WGS sequence"/>
</dbReference>
<reference evidence="2" key="1">
    <citation type="submission" date="2024-01" db="EMBL/GenBank/DDBJ databases">
        <authorList>
            <person name="Webb A."/>
        </authorList>
    </citation>
    <scope>NUCLEOTIDE SEQUENCE</scope>
    <source>
        <strain evidence="2">Pm1</strain>
    </source>
</reference>
<evidence type="ECO:0000256" key="1">
    <source>
        <dbReference type="SAM" id="SignalP"/>
    </source>
</evidence>
<gene>
    <name evidence="2" type="ORF">PM001_LOCUS29577</name>
</gene>
<organism evidence="2 3">
    <name type="scientific">Peronospora matthiolae</name>
    <dbReference type="NCBI Taxonomy" id="2874970"/>
    <lineage>
        <taxon>Eukaryota</taxon>
        <taxon>Sar</taxon>
        <taxon>Stramenopiles</taxon>
        <taxon>Oomycota</taxon>
        <taxon>Peronosporomycetes</taxon>
        <taxon>Peronosporales</taxon>
        <taxon>Peronosporaceae</taxon>
        <taxon>Peronospora</taxon>
    </lineage>
</organism>
<proteinExistence type="predicted"/>
<evidence type="ECO:0000313" key="2">
    <source>
        <dbReference type="EMBL" id="CAK7944427.1"/>
    </source>
</evidence>
<name>A0AAV1VDJ1_9STRA</name>